<reference evidence="3 4" key="1">
    <citation type="journal article" date="2011" name="J. Bacteriol.">
        <title>Complete genome sequences of the chemolithoautotrophic Oligotropha carboxidovorans strains OM4 and OM5.</title>
        <authorList>
            <person name="Volland S."/>
            <person name="Rachinger M."/>
            <person name="Strittmatter A."/>
            <person name="Daniel R."/>
            <person name="Gottschalk G."/>
            <person name="Meyer O."/>
        </authorList>
    </citation>
    <scope>NUCLEOTIDE SEQUENCE [LARGE SCALE GENOMIC DNA]</scope>
    <source>
        <strain evidence="4">ATCC 49405 / DSM 1227 / KCTC 32145 / OM5</strain>
    </source>
</reference>
<protein>
    <recommendedName>
        <fullName evidence="2">DUF5681 domain-containing protein</fullName>
    </recommendedName>
</protein>
<dbReference type="InterPro" id="IPR043736">
    <property type="entry name" value="DUF5681"/>
</dbReference>
<dbReference type="KEGG" id="ocg:OCA5_c29740"/>
<accession>B6JBQ4</accession>
<organism evidence="3 4">
    <name type="scientific">Afipia carboxidovorans (strain ATCC 49405 / DSM 1227 / KCTC 32145 / OM5)</name>
    <name type="common">Oligotropha carboxidovorans</name>
    <dbReference type="NCBI Taxonomy" id="504832"/>
    <lineage>
        <taxon>Bacteria</taxon>
        <taxon>Pseudomonadati</taxon>
        <taxon>Pseudomonadota</taxon>
        <taxon>Alphaproteobacteria</taxon>
        <taxon>Hyphomicrobiales</taxon>
        <taxon>Nitrobacteraceae</taxon>
        <taxon>Afipia</taxon>
    </lineage>
</organism>
<gene>
    <name evidence="3" type="ordered locus">OCA5_c29740</name>
</gene>
<dbReference type="STRING" id="504832.OCA5_c29740"/>
<keyword evidence="4" id="KW-1185">Reference proteome</keyword>
<feature type="compositionally biased region" description="Basic residues" evidence="1">
    <location>
        <begin position="20"/>
        <end position="29"/>
    </location>
</feature>
<dbReference type="KEGG" id="oca:OCAR_4983"/>
<sequence>MSDDENDPFWPPPYDVGYKKPPKSQRFVKGKSGNPRGRPPKKKPLPEPLVDKSTMESILTVSRRKVTVRDGDTSAKLTTIDVVLQTMAVTAMKGSVPAQKAFVELVYRARKDQATEIQNDHTAWRNYVATYNECVETFHKARKPLPEDMPHPDDLVFEEGEFVMLKGGDPIIAAQNRNLMTRFRDVLMLQAEKDRRTFWKENPKQPLPIFVSEYFATHINACLPKRMQLDDAHLLFRISRIETMRMAALKNQLREEWTELGIPAARNLITPPIAPLLVALGLAS</sequence>
<evidence type="ECO:0000259" key="2">
    <source>
        <dbReference type="Pfam" id="PF18932"/>
    </source>
</evidence>
<proteinExistence type="predicted"/>
<dbReference type="Proteomes" id="UP000007730">
    <property type="component" value="Chromosome"/>
</dbReference>
<dbReference type="eggNOG" id="ENOG502ZM2W">
    <property type="taxonomic scope" value="Bacteria"/>
</dbReference>
<evidence type="ECO:0000313" key="3">
    <source>
        <dbReference type="EMBL" id="AEI07664.1"/>
    </source>
</evidence>
<feature type="domain" description="DUF5681" evidence="2">
    <location>
        <begin position="23"/>
        <end position="109"/>
    </location>
</feature>
<dbReference type="RefSeq" id="WP_012562150.1">
    <property type="nucleotide sequence ID" value="NC_011386.1"/>
</dbReference>
<dbReference type="Pfam" id="PF18932">
    <property type="entry name" value="DUF5681"/>
    <property type="match status" value="1"/>
</dbReference>
<feature type="region of interest" description="Disordered" evidence="1">
    <location>
        <begin position="1"/>
        <end position="52"/>
    </location>
</feature>
<evidence type="ECO:0000313" key="4">
    <source>
        <dbReference type="Proteomes" id="UP000007730"/>
    </source>
</evidence>
<evidence type="ECO:0000256" key="1">
    <source>
        <dbReference type="SAM" id="MobiDB-lite"/>
    </source>
</evidence>
<dbReference type="HOGENOM" id="CLU_979480_0_0_5"/>
<name>B6JBQ4_AFIC5</name>
<dbReference type="EMBL" id="CP002826">
    <property type="protein sequence ID" value="AEI07664.1"/>
    <property type="molecule type" value="Genomic_DNA"/>
</dbReference>
<dbReference type="AlphaFoldDB" id="B6JBQ4"/>
<dbReference type="OrthoDB" id="2086138at2"/>